<organism evidence="1 2">
    <name type="scientific">Canavalia gladiata</name>
    <name type="common">Sword bean</name>
    <name type="synonym">Dolichos gladiatus</name>
    <dbReference type="NCBI Taxonomy" id="3824"/>
    <lineage>
        <taxon>Eukaryota</taxon>
        <taxon>Viridiplantae</taxon>
        <taxon>Streptophyta</taxon>
        <taxon>Embryophyta</taxon>
        <taxon>Tracheophyta</taxon>
        <taxon>Spermatophyta</taxon>
        <taxon>Magnoliopsida</taxon>
        <taxon>eudicotyledons</taxon>
        <taxon>Gunneridae</taxon>
        <taxon>Pentapetalae</taxon>
        <taxon>rosids</taxon>
        <taxon>fabids</taxon>
        <taxon>Fabales</taxon>
        <taxon>Fabaceae</taxon>
        <taxon>Papilionoideae</taxon>
        <taxon>50 kb inversion clade</taxon>
        <taxon>NPAAA clade</taxon>
        <taxon>indigoferoid/millettioid clade</taxon>
        <taxon>Phaseoleae</taxon>
        <taxon>Canavalia</taxon>
    </lineage>
</organism>
<sequence>MVLASCLGVPAPTSLLGSPSQGRRCVRAPSHTAPMTCSTLPLVLRGQRVPGVALRFKGPTSYHRQDFVRTGSVRASTRGDAAEWGFLRRHEHCTFWLYLLRVLAWRMWSGSIAIYPHLATFRLHFIELHVFIASLSLQLMSSTRT</sequence>
<evidence type="ECO:0000313" key="1">
    <source>
        <dbReference type="EMBL" id="KAK7361725.1"/>
    </source>
</evidence>
<protein>
    <submittedName>
        <fullName evidence="1">Uncharacterized protein</fullName>
    </submittedName>
</protein>
<dbReference type="EMBL" id="JAYMYQ010000001">
    <property type="protein sequence ID" value="KAK7361725.1"/>
    <property type="molecule type" value="Genomic_DNA"/>
</dbReference>
<evidence type="ECO:0000313" key="2">
    <source>
        <dbReference type="Proteomes" id="UP001367508"/>
    </source>
</evidence>
<reference evidence="1 2" key="1">
    <citation type="submission" date="2024-01" db="EMBL/GenBank/DDBJ databases">
        <title>The genomes of 5 underutilized Papilionoideae crops provide insights into root nodulation and disease resistanc.</title>
        <authorList>
            <person name="Jiang F."/>
        </authorList>
    </citation>
    <scope>NUCLEOTIDE SEQUENCE [LARGE SCALE GENOMIC DNA]</scope>
    <source>
        <strain evidence="1">LVBAO_FW01</strain>
        <tissue evidence="1">Leaves</tissue>
    </source>
</reference>
<name>A0AAN9MVD8_CANGL</name>
<dbReference type="AlphaFoldDB" id="A0AAN9MVD8"/>
<accession>A0AAN9MVD8</accession>
<comment type="caution">
    <text evidence="1">The sequence shown here is derived from an EMBL/GenBank/DDBJ whole genome shotgun (WGS) entry which is preliminary data.</text>
</comment>
<keyword evidence="2" id="KW-1185">Reference proteome</keyword>
<proteinExistence type="predicted"/>
<gene>
    <name evidence="1" type="ORF">VNO77_03803</name>
</gene>
<dbReference type="Proteomes" id="UP001367508">
    <property type="component" value="Unassembled WGS sequence"/>
</dbReference>